<evidence type="ECO:0000256" key="9">
    <source>
        <dbReference type="ARBA" id="ARBA00022984"/>
    </source>
</evidence>
<keyword evidence="13" id="KW-1133">Transmembrane helix</keyword>
<evidence type="ECO:0000256" key="7">
    <source>
        <dbReference type="ARBA" id="ARBA00022801"/>
    </source>
</evidence>
<evidence type="ECO:0000313" key="15">
    <source>
        <dbReference type="EMBL" id="MDI9260233.1"/>
    </source>
</evidence>
<keyword evidence="16" id="KW-1185">Reference proteome</keyword>
<evidence type="ECO:0000256" key="11">
    <source>
        <dbReference type="ARBA" id="ARBA00034000"/>
    </source>
</evidence>
<evidence type="ECO:0000256" key="6">
    <source>
        <dbReference type="ARBA" id="ARBA00022729"/>
    </source>
</evidence>
<keyword evidence="5" id="KW-0645">Protease</keyword>
<dbReference type="Gene3D" id="3.40.710.10">
    <property type="entry name" value="DD-peptidase/beta-lactamase superfamily"/>
    <property type="match status" value="1"/>
</dbReference>
<keyword evidence="8" id="KW-0133">Cell shape</keyword>
<protein>
    <recommendedName>
        <fullName evidence="3">serine-type D-Ala-D-Ala carboxypeptidase</fullName>
        <ecNumber evidence="3">3.4.16.4</ecNumber>
    </recommendedName>
</protein>
<evidence type="ECO:0000313" key="16">
    <source>
        <dbReference type="Proteomes" id="UP001529245"/>
    </source>
</evidence>
<keyword evidence="7" id="KW-0378">Hydrolase</keyword>
<sequence>MVVRSLRGFVIAIVIAIIVIGVPIVQLVRPIPQAAADVVAPLPRVIPGEKPVIHWPSQGEAALMADGVGSFGTYGPQVPVPIASVTKVMTAYLVLQKHPLQLGQQGPSITVTPEDVKVYEKDKAQGQSVVKVAAGEQITEYQALEGLLLPSGNNIGTLLAKWCDGSVQAFVQEMNATAKKLGMTETHYADPTGYSPASQSDAVDQMKLFALAMQNPVFRQIVGEAQAVLPVAGLVYNVDSVVGHGTIIGGKTGSTLEAGGCFVFAARKVIGSREVLIIGAVLGQKGPQPLAEALNAAVSMSQDAQKALRSVQLVSAGQTVGTLSAPWAKPVSLVATAPVSVIGWGGLSVAQSYRADALDPKKPIAANQVVGQLQVQVGSQVVRVPVAALSPVPAPTLSWRMKRL</sequence>
<keyword evidence="13" id="KW-0472">Membrane</keyword>
<keyword evidence="10" id="KW-0961">Cell wall biogenesis/degradation</keyword>
<organism evidence="15 16">
    <name type="scientific">Alicyclobacillus sendaiensis PA2</name>
    <dbReference type="NCBI Taxonomy" id="3029425"/>
    <lineage>
        <taxon>Bacteria</taxon>
        <taxon>Bacillati</taxon>
        <taxon>Bacillota</taxon>
        <taxon>Bacilli</taxon>
        <taxon>Bacillales</taxon>
        <taxon>Alicyclobacillaceae</taxon>
        <taxon>Alicyclobacillus</taxon>
    </lineage>
</organism>
<dbReference type="SUPFAM" id="SSF56601">
    <property type="entry name" value="beta-lactamase/transpeptidase-like"/>
    <property type="match status" value="1"/>
</dbReference>
<dbReference type="EC" id="3.4.16.4" evidence="3"/>
<evidence type="ECO:0000256" key="3">
    <source>
        <dbReference type="ARBA" id="ARBA00012448"/>
    </source>
</evidence>
<dbReference type="GO" id="GO:0004180">
    <property type="term" value="F:carboxypeptidase activity"/>
    <property type="evidence" value="ECO:0007669"/>
    <property type="project" value="UniProtKB-KW"/>
</dbReference>
<keyword evidence="6" id="KW-0732">Signal</keyword>
<evidence type="ECO:0000256" key="2">
    <source>
        <dbReference type="ARBA" id="ARBA00007164"/>
    </source>
</evidence>
<feature type="transmembrane region" description="Helical" evidence="13">
    <location>
        <begin position="9"/>
        <end position="28"/>
    </location>
</feature>
<dbReference type="PANTHER" id="PTHR21581:SF33">
    <property type="entry name" value="D-ALANYL-D-ALANINE CARBOXYPEPTIDASE DACB"/>
    <property type="match status" value="1"/>
</dbReference>
<evidence type="ECO:0000256" key="13">
    <source>
        <dbReference type="SAM" id="Phobius"/>
    </source>
</evidence>
<keyword evidence="13" id="KW-0812">Transmembrane</keyword>
<evidence type="ECO:0000256" key="8">
    <source>
        <dbReference type="ARBA" id="ARBA00022960"/>
    </source>
</evidence>
<dbReference type="InterPro" id="IPR012907">
    <property type="entry name" value="Peptidase_S11_C"/>
</dbReference>
<proteinExistence type="inferred from homology"/>
<keyword evidence="4 15" id="KW-0121">Carboxypeptidase</keyword>
<evidence type="ECO:0000256" key="1">
    <source>
        <dbReference type="ARBA" id="ARBA00004752"/>
    </source>
</evidence>
<reference evidence="15 16" key="1">
    <citation type="submission" date="2023-04" db="EMBL/GenBank/DDBJ databases">
        <title>A. sendaiensis sub sp. chiapanensis a novel subspecie with specific adaptation in bacterial cell wall isolated from an active volcano.</title>
        <authorList>
            <person name="Alvarez Gutierrez P.E."/>
            <person name="Ortiz Cortes L.Y."/>
        </authorList>
    </citation>
    <scope>NUCLEOTIDE SEQUENCE [LARGE SCALE GENOMIC DNA]</scope>
    <source>
        <strain evidence="15 16">PA2</strain>
    </source>
</reference>
<evidence type="ECO:0000256" key="4">
    <source>
        <dbReference type="ARBA" id="ARBA00022645"/>
    </source>
</evidence>
<comment type="caution">
    <text evidence="15">The sequence shown here is derived from an EMBL/GenBank/DDBJ whole genome shotgun (WGS) entry which is preliminary data.</text>
</comment>
<accession>A0ABT6XYR8</accession>
<evidence type="ECO:0000259" key="14">
    <source>
        <dbReference type="SMART" id="SM00936"/>
    </source>
</evidence>
<dbReference type="EMBL" id="JASGCB010000012">
    <property type="protein sequence ID" value="MDI9260233.1"/>
    <property type="molecule type" value="Genomic_DNA"/>
</dbReference>
<evidence type="ECO:0000256" key="12">
    <source>
        <dbReference type="RuleBase" id="RU004016"/>
    </source>
</evidence>
<dbReference type="PANTHER" id="PTHR21581">
    <property type="entry name" value="D-ALANYL-D-ALANINE CARBOXYPEPTIDASE"/>
    <property type="match status" value="1"/>
</dbReference>
<name>A0ABT6XYR8_ALISE</name>
<comment type="catalytic activity">
    <reaction evidence="11">
        <text>Preferential cleavage: (Ac)2-L-Lys-D-Ala-|-D-Ala. Also transpeptidation of peptidyl-alanyl moieties that are N-acyl substituents of D-alanine.</text>
        <dbReference type="EC" id="3.4.16.4"/>
    </reaction>
</comment>
<dbReference type="Proteomes" id="UP001529245">
    <property type="component" value="Unassembled WGS sequence"/>
</dbReference>
<comment type="similarity">
    <text evidence="2 12">Belongs to the peptidase S11 family.</text>
</comment>
<dbReference type="InterPro" id="IPR001967">
    <property type="entry name" value="Peptidase_S11_N"/>
</dbReference>
<comment type="pathway">
    <text evidence="1">Cell wall biogenesis; peptidoglycan biosynthesis.</text>
</comment>
<dbReference type="SMART" id="SM00936">
    <property type="entry name" value="PBP5_C"/>
    <property type="match status" value="1"/>
</dbReference>
<dbReference type="InterPro" id="IPR012338">
    <property type="entry name" value="Beta-lactam/transpept-like"/>
</dbReference>
<evidence type="ECO:0000256" key="10">
    <source>
        <dbReference type="ARBA" id="ARBA00023316"/>
    </source>
</evidence>
<evidence type="ECO:0000256" key="5">
    <source>
        <dbReference type="ARBA" id="ARBA00022670"/>
    </source>
</evidence>
<gene>
    <name evidence="15" type="ORF">QID03_08515</name>
</gene>
<dbReference type="Pfam" id="PF00768">
    <property type="entry name" value="Peptidase_S11"/>
    <property type="match status" value="1"/>
</dbReference>
<keyword evidence="9" id="KW-0573">Peptidoglycan synthesis</keyword>
<feature type="domain" description="Peptidase S11 D-Ala-D-Ala carboxypeptidase A C-terminal" evidence="14">
    <location>
        <begin position="308"/>
        <end position="394"/>
    </location>
</feature>
<dbReference type="InterPro" id="IPR018044">
    <property type="entry name" value="Peptidase_S11"/>
</dbReference>
<dbReference type="PRINTS" id="PR00725">
    <property type="entry name" value="DADACBPTASE1"/>
</dbReference>
<dbReference type="RefSeq" id="WP_283203728.1">
    <property type="nucleotide sequence ID" value="NZ_JASGCB010000012.1"/>
</dbReference>